<dbReference type="SUPFAM" id="SSF48695">
    <property type="entry name" value="Multiheme cytochromes"/>
    <property type="match status" value="2"/>
</dbReference>
<feature type="domain" description="Cytochrome c-552/4" evidence="3">
    <location>
        <begin position="50"/>
        <end position="138"/>
    </location>
</feature>
<protein>
    <recommendedName>
        <fullName evidence="3">Cytochrome c-552/4 domain-containing protein</fullName>
    </recommendedName>
</protein>
<feature type="region of interest" description="Disordered" evidence="2">
    <location>
        <begin position="186"/>
        <end position="208"/>
    </location>
</feature>
<proteinExistence type="predicted"/>
<dbReference type="PROSITE" id="PS51257">
    <property type="entry name" value="PROKAR_LIPOPROTEIN"/>
    <property type="match status" value="1"/>
</dbReference>
<dbReference type="InterPro" id="IPR023155">
    <property type="entry name" value="Cyt_c-552/4"/>
</dbReference>
<sequence length="445" mass="47721">MISARLHRVTAPVATALIVFACVFAGLGNLALAEESAEAATNIHHVSSEVCANCHQEIFKQWQGSMHANSTALTDPIHATFYKNVAGDPTQEGVTLKASGKFPICLQCHAPNAAIDKTTKLDAKPAYQEGVNCVACHTLAQFNGVDGPDGKLMLGLKSYEISDQLQGPSGMNNKLAELASSGDDLFGGAGVGGADSQKPNPHFGEPVEYEGKQIPALPMAGNPKLMKSSDACMGCHDQRNNPHGVPLCQTGNEYEQSESQVNCIACHMPIAEGLADHSMGGGHSPAMLERAVIFDIDTESDGDNLKTTVYLKNQLPHSMPTGAPFRNVYLKLTAYDESGTVVWESAEGHPGKDDPQAYFSYSMTDDEGKPAMPPVATKPGEDTRLGPHEERTLVYEIPAETVALVRGELYYNLLWPKLVEKFTHLPKDLTDPVLIAVAENPIGED</sequence>
<dbReference type="EMBL" id="JH603170">
    <property type="protein sequence ID" value="EIC20077.1"/>
    <property type="molecule type" value="Genomic_DNA"/>
</dbReference>
<dbReference type="PANTHER" id="PTHR35038">
    <property type="entry name" value="DISSIMILATORY SULFITE REDUCTASE SIRA"/>
    <property type="match status" value="1"/>
</dbReference>
<accession>H8Z408</accession>
<dbReference type="Pfam" id="PF13435">
    <property type="entry name" value="Cytochrome_C554"/>
    <property type="match status" value="1"/>
</dbReference>
<evidence type="ECO:0000259" key="3">
    <source>
        <dbReference type="Pfam" id="PF13435"/>
    </source>
</evidence>
<evidence type="ECO:0000313" key="5">
    <source>
        <dbReference type="Proteomes" id="UP000002964"/>
    </source>
</evidence>
<dbReference type="InterPro" id="IPR036280">
    <property type="entry name" value="Multihaem_cyt_sf"/>
</dbReference>
<reference evidence="4 5" key="2">
    <citation type="submission" date="2011-11" db="EMBL/GenBank/DDBJ databases">
        <authorList>
            <consortium name="US DOE Joint Genome Institute"/>
            <person name="Lucas S."/>
            <person name="Han J."/>
            <person name="Lapidus A."/>
            <person name="Cheng J.-F."/>
            <person name="Goodwin L."/>
            <person name="Pitluck S."/>
            <person name="Peters L."/>
            <person name="Ovchinnikova G."/>
            <person name="Zhang X."/>
            <person name="Detter J.C."/>
            <person name="Han C."/>
            <person name="Tapia R."/>
            <person name="Land M."/>
            <person name="Hauser L."/>
            <person name="Kyrpides N."/>
            <person name="Ivanova N."/>
            <person name="Pagani I."/>
            <person name="Vogl K."/>
            <person name="Liu Z."/>
            <person name="Overmann J."/>
            <person name="Frigaard N.-U."/>
            <person name="Bryant D."/>
            <person name="Woyke T."/>
        </authorList>
    </citation>
    <scope>NUCLEOTIDE SEQUENCE [LARGE SCALE GENOMIC DNA]</scope>
    <source>
        <strain evidence="4 5">970</strain>
    </source>
</reference>
<name>H8Z408_9GAMM</name>
<evidence type="ECO:0000256" key="1">
    <source>
        <dbReference type="ARBA" id="ARBA00022729"/>
    </source>
</evidence>
<dbReference type="PANTHER" id="PTHR35038:SF8">
    <property type="entry name" value="C-TYPE POLYHEME CYTOCHROME OMCC"/>
    <property type="match status" value="1"/>
</dbReference>
<dbReference type="Proteomes" id="UP000002964">
    <property type="component" value="Unassembled WGS sequence"/>
</dbReference>
<keyword evidence="1" id="KW-0732">Signal</keyword>
<dbReference type="HOGENOM" id="CLU_042044_0_0_6"/>
<keyword evidence="5" id="KW-1185">Reference proteome</keyword>
<dbReference type="AlphaFoldDB" id="H8Z408"/>
<evidence type="ECO:0000256" key="2">
    <source>
        <dbReference type="SAM" id="MobiDB-lite"/>
    </source>
</evidence>
<dbReference type="OrthoDB" id="9814800at2"/>
<dbReference type="Gene3D" id="1.10.1130.10">
    <property type="entry name" value="Flavocytochrome C3, Chain A"/>
    <property type="match status" value="1"/>
</dbReference>
<gene>
    <name evidence="4" type="ORF">Thi970DRAFT_03690</name>
</gene>
<reference evidence="5" key="1">
    <citation type="submission" date="2011-06" db="EMBL/GenBank/DDBJ databases">
        <authorList>
            <consortium name="US DOE Joint Genome Institute (JGI-PGF)"/>
            <person name="Lucas S."/>
            <person name="Han J."/>
            <person name="Lapidus A."/>
            <person name="Cheng J.-F."/>
            <person name="Goodwin L."/>
            <person name="Pitluck S."/>
            <person name="Peters L."/>
            <person name="Land M.L."/>
            <person name="Hauser L."/>
            <person name="Vogl K."/>
            <person name="Liu Z."/>
            <person name="Overmann J."/>
            <person name="Frigaard N.-U."/>
            <person name="Bryant D.A."/>
            <person name="Woyke T.J."/>
        </authorList>
    </citation>
    <scope>NUCLEOTIDE SEQUENCE [LARGE SCALE GENOMIC DNA]</scope>
    <source>
        <strain evidence="5">970</strain>
    </source>
</reference>
<dbReference type="STRING" id="631362.Thi970DRAFT_03690"/>
<dbReference type="eggNOG" id="COG2863">
    <property type="taxonomic scope" value="Bacteria"/>
</dbReference>
<dbReference type="InterPro" id="IPR051829">
    <property type="entry name" value="Multiheme_Cytochr_ET"/>
</dbReference>
<organism evidence="4 5">
    <name type="scientific">Thiorhodovibrio frisius</name>
    <dbReference type="NCBI Taxonomy" id="631362"/>
    <lineage>
        <taxon>Bacteria</taxon>
        <taxon>Pseudomonadati</taxon>
        <taxon>Pseudomonadota</taxon>
        <taxon>Gammaproteobacteria</taxon>
        <taxon>Chromatiales</taxon>
        <taxon>Chromatiaceae</taxon>
        <taxon>Thiorhodovibrio</taxon>
    </lineage>
</organism>
<evidence type="ECO:0000313" key="4">
    <source>
        <dbReference type="EMBL" id="EIC20077.1"/>
    </source>
</evidence>